<evidence type="ECO:0000313" key="3">
    <source>
        <dbReference type="Proteomes" id="UP000006591"/>
    </source>
</evidence>
<protein>
    <submittedName>
        <fullName evidence="2">Uncharacterized protein</fullName>
    </submittedName>
</protein>
<dbReference type="Proteomes" id="UP000006591">
    <property type="component" value="Chromosome 3"/>
</dbReference>
<keyword evidence="1" id="KW-1133">Transmembrane helix</keyword>
<proteinExistence type="predicted"/>
<reference evidence="2" key="2">
    <citation type="submission" date="2018-04" db="EMBL/GenBank/DDBJ databases">
        <title>OnivRS2 (Oryza nivara Reference Sequence Version 2).</title>
        <authorList>
            <person name="Zhang J."/>
            <person name="Kudrna D."/>
            <person name="Lee S."/>
            <person name="Talag J."/>
            <person name="Rajasekar S."/>
            <person name="Welchert J."/>
            <person name="Hsing Y.-I."/>
            <person name="Wing R.A."/>
        </authorList>
    </citation>
    <scope>NUCLEOTIDE SEQUENCE [LARGE SCALE GENOMIC DNA]</scope>
    <source>
        <strain evidence="2">SL10</strain>
    </source>
</reference>
<dbReference type="AlphaFoldDB" id="A0A0E0GFZ3"/>
<dbReference type="OMA" id="RWAMEMG"/>
<dbReference type="eggNOG" id="ENOG502S0IZ">
    <property type="taxonomic scope" value="Eukaryota"/>
</dbReference>
<evidence type="ECO:0000256" key="1">
    <source>
        <dbReference type="SAM" id="Phobius"/>
    </source>
</evidence>
<dbReference type="Gramene" id="ONIVA03G01230.1">
    <property type="protein sequence ID" value="ONIVA03G01230.1"/>
    <property type="gene ID" value="ONIVA03G01230"/>
</dbReference>
<feature type="transmembrane region" description="Helical" evidence="1">
    <location>
        <begin position="207"/>
        <end position="228"/>
    </location>
</feature>
<organism evidence="2">
    <name type="scientific">Oryza nivara</name>
    <name type="common">Indian wild rice</name>
    <name type="synonym">Oryza sativa f. spontanea</name>
    <dbReference type="NCBI Taxonomy" id="4536"/>
    <lineage>
        <taxon>Eukaryota</taxon>
        <taxon>Viridiplantae</taxon>
        <taxon>Streptophyta</taxon>
        <taxon>Embryophyta</taxon>
        <taxon>Tracheophyta</taxon>
        <taxon>Spermatophyta</taxon>
        <taxon>Magnoliopsida</taxon>
        <taxon>Liliopsida</taxon>
        <taxon>Poales</taxon>
        <taxon>Poaceae</taxon>
        <taxon>BOP clade</taxon>
        <taxon>Oryzoideae</taxon>
        <taxon>Oryzeae</taxon>
        <taxon>Oryzinae</taxon>
        <taxon>Oryza</taxon>
    </lineage>
</organism>
<dbReference type="HOGENOM" id="CLU_101549_0_0_1"/>
<sequence>MCLATVDDGRHAMAASIRARARLGVRAFYLRLSSPAPAELTLVYLPAIGGAALELSGRALPPAAPAEVPLRRVGAGGTDAAAYASADRVCVAEGARFEVYAAGKDLVADGVFSRRRGGGGGWRVECRRAAAAAAVAEVVVLEEGGALMRATAKASARGLGCGGTRLEGIPEEGWGCDCECGTCGDDEWEVVGDDGELDTPEMEAETLTWALEMGAWAVCVGVGLLATARRFRRKRAFW</sequence>
<keyword evidence="3" id="KW-1185">Reference proteome</keyword>
<keyword evidence="1" id="KW-0472">Membrane</keyword>
<keyword evidence="1" id="KW-0812">Transmembrane</keyword>
<dbReference type="EnsemblPlants" id="ONIVA03G01230.1">
    <property type="protein sequence ID" value="ONIVA03G01230.1"/>
    <property type="gene ID" value="ONIVA03G01230"/>
</dbReference>
<dbReference type="PANTHER" id="PTHR37244:SF1">
    <property type="entry name" value="NADP-SPECIFIC GLUTAMATE DEHYDROGENASE"/>
    <property type="match status" value="1"/>
</dbReference>
<accession>A0A0E0GFZ3</accession>
<dbReference type="PANTHER" id="PTHR37244">
    <property type="entry name" value="NADP-SPECIFIC GLUTAMATE DEHYDROGENASE"/>
    <property type="match status" value="1"/>
</dbReference>
<reference evidence="2" key="1">
    <citation type="submission" date="2015-04" db="UniProtKB">
        <authorList>
            <consortium name="EnsemblPlants"/>
        </authorList>
    </citation>
    <scope>IDENTIFICATION</scope>
    <source>
        <strain evidence="2">SL10</strain>
    </source>
</reference>
<evidence type="ECO:0000313" key="2">
    <source>
        <dbReference type="EnsemblPlants" id="ONIVA03G01230.1"/>
    </source>
</evidence>
<name>A0A0E0GFZ3_ORYNI</name>